<reference evidence="1 2" key="1">
    <citation type="submission" date="2019-03" db="EMBL/GenBank/DDBJ databases">
        <title>Metabolic potential of uncultured bacteria and archaea associated with petroleum seepage in deep-sea sediments.</title>
        <authorList>
            <person name="Dong X."/>
            <person name="Hubert C."/>
        </authorList>
    </citation>
    <scope>NUCLEOTIDE SEQUENCE [LARGE SCALE GENOMIC DNA]</scope>
    <source>
        <strain evidence="1">E29_bin36</strain>
    </source>
</reference>
<dbReference type="AlphaFoldDB" id="A0A523XL57"/>
<protein>
    <submittedName>
        <fullName evidence="1">Phosphoribosylformylglycinamidine synthase</fullName>
    </submittedName>
</protein>
<gene>
    <name evidence="1" type="ORF">E3J38_06400</name>
</gene>
<comment type="caution">
    <text evidence="1">The sequence shown here is derived from an EMBL/GenBank/DDBJ whole genome shotgun (WGS) entry which is preliminary data.</text>
</comment>
<evidence type="ECO:0000313" key="2">
    <source>
        <dbReference type="Proteomes" id="UP000315534"/>
    </source>
</evidence>
<organism evidence="1 2">
    <name type="scientific">candidate division TA06 bacterium</name>
    <dbReference type="NCBI Taxonomy" id="2250710"/>
    <lineage>
        <taxon>Bacteria</taxon>
        <taxon>Bacteria division TA06</taxon>
    </lineage>
</organism>
<dbReference type="Proteomes" id="UP000315534">
    <property type="component" value="Unassembled WGS sequence"/>
</dbReference>
<name>A0A523XL57_UNCT6</name>
<evidence type="ECO:0000313" key="1">
    <source>
        <dbReference type="EMBL" id="TET80020.1"/>
    </source>
</evidence>
<accession>A0A523XL57</accession>
<dbReference type="EMBL" id="SOIP01000377">
    <property type="protein sequence ID" value="TET80020.1"/>
    <property type="molecule type" value="Genomic_DNA"/>
</dbReference>
<proteinExistence type="predicted"/>
<feature type="non-terminal residue" evidence="1">
    <location>
        <position position="66"/>
    </location>
</feature>
<sequence>MNTIERALTHALFVHLHHNIDQAIDFRAIEELNRKVSQKWPGALAVGPGDDAAVFRMPGCEGYFVA</sequence>